<proteinExistence type="predicted"/>
<evidence type="ECO:0000313" key="1">
    <source>
        <dbReference type="EMBL" id="ALG88704.1"/>
    </source>
</evidence>
<reference evidence="1" key="2">
    <citation type="submission" date="2015-07" db="EMBL/GenBank/DDBJ databases">
        <authorList>
            <person name="Welte C."/>
            <person name="de Graaf R."/>
            <person name="van den Bosch T.J.M."/>
            <person name="Op den Camp H."/>
            <person name="van Dam N."/>
            <person name="Jetten M."/>
        </authorList>
    </citation>
    <scope>NUCLEOTIDE SEQUENCE</scope>
    <source>
        <plasmid evidence="1">Drgb3</plasmid>
    </source>
</reference>
<keyword evidence="1" id="KW-0614">Plasmid</keyword>
<sequence>MRLHDSVNRNVIEPVFKEVVWFTAKHEPMLRMIFLPHNHFPNQATWPEMGRYYSSFN</sequence>
<protein>
    <submittedName>
        <fullName evidence="1">Uncharacterized protein</fullName>
    </submittedName>
</protein>
<accession>A0A0N9NKB7</accession>
<dbReference type="AlphaFoldDB" id="A0A0N9NKB7"/>
<geneLocation type="plasmid" evidence="1">
    <name>Drgb3</name>
</geneLocation>
<reference evidence="1" key="1">
    <citation type="journal article" date="2015" name="Environ. Microbiol.">
        <title>Plasmids from the gut microbiome of cabbage root fly larvae encode SaxA that catalyses the conversion of the plant toxin 2-phenylethyl isothiocyanate.</title>
        <authorList>
            <person name="Welte C.U."/>
            <person name="de Graaf R.M."/>
            <person name="van den Bosch T.J."/>
            <person name="Op den Camp H.J."/>
            <person name="van Dam N.M."/>
            <person name="Jetten M.S."/>
        </authorList>
    </citation>
    <scope>NUCLEOTIDE SEQUENCE</scope>
    <source>
        <plasmid evidence="1">Drgb3</plasmid>
    </source>
</reference>
<dbReference type="EMBL" id="KT351734">
    <property type="protein sequence ID" value="ALG88704.1"/>
    <property type="molecule type" value="Genomic_DNA"/>
</dbReference>
<organism evidence="1">
    <name type="scientific">Pectobacterium carotovorum</name>
    <name type="common">Erwinia carotovora</name>
    <dbReference type="NCBI Taxonomy" id="554"/>
    <lineage>
        <taxon>Bacteria</taxon>
        <taxon>Pseudomonadati</taxon>
        <taxon>Pseudomonadota</taxon>
        <taxon>Gammaproteobacteria</taxon>
        <taxon>Enterobacterales</taxon>
        <taxon>Pectobacteriaceae</taxon>
        <taxon>Pectobacterium</taxon>
    </lineage>
</organism>
<name>A0A0N9NKB7_PECCA</name>